<dbReference type="AlphaFoldDB" id="A0A087U7I3"/>
<proteinExistence type="predicted"/>
<feature type="chain" id="PRO_5001830278" description="Secreted protein" evidence="1">
    <location>
        <begin position="24"/>
        <end position="98"/>
    </location>
</feature>
<evidence type="ECO:0000313" key="2">
    <source>
        <dbReference type="EMBL" id="KFM73322.1"/>
    </source>
</evidence>
<accession>A0A087U7I3</accession>
<name>A0A087U7I3_STEMI</name>
<organism evidence="2 3">
    <name type="scientific">Stegodyphus mimosarum</name>
    <name type="common">African social velvet spider</name>
    <dbReference type="NCBI Taxonomy" id="407821"/>
    <lineage>
        <taxon>Eukaryota</taxon>
        <taxon>Metazoa</taxon>
        <taxon>Ecdysozoa</taxon>
        <taxon>Arthropoda</taxon>
        <taxon>Chelicerata</taxon>
        <taxon>Arachnida</taxon>
        <taxon>Araneae</taxon>
        <taxon>Araneomorphae</taxon>
        <taxon>Entelegynae</taxon>
        <taxon>Eresoidea</taxon>
        <taxon>Eresidae</taxon>
        <taxon>Stegodyphus</taxon>
    </lineage>
</organism>
<evidence type="ECO:0008006" key="4">
    <source>
        <dbReference type="Google" id="ProtNLM"/>
    </source>
</evidence>
<feature type="non-terminal residue" evidence="2">
    <location>
        <position position="98"/>
    </location>
</feature>
<dbReference type="Proteomes" id="UP000054359">
    <property type="component" value="Unassembled WGS sequence"/>
</dbReference>
<keyword evidence="3" id="KW-1185">Reference proteome</keyword>
<dbReference type="EMBL" id="KK118576">
    <property type="protein sequence ID" value="KFM73322.1"/>
    <property type="molecule type" value="Genomic_DNA"/>
</dbReference>
<feature type="signal peptide" evidence="1">
    <location>
        <begin position="1"/>
        <end position="23"/>
    </location>
</feature>
<sequence length="98" mass="11063">MVISNTTQKAGVFLCIVEHLVTAASINSCTTVTFQEITSLCTMKIWTTLNFKVHQKSARRPESHRLETQGKAVTGICFKSLQRFNSFTTERKPLHVSF</sequence>
<gene>
    <name evidence="2" type="ORF">X975_06921</name>
</gene>
<protein>
    <recommendedName>
        <fullName evidence="4">Secreted protein</fullName>
    </recommendedName>
</protein>
<reference evidence="2 3" key="1">
    <citation type="submission" date="2013-11" db="EMBL/GenBank/DDBJ databases">
        <title>Genome sequencing of Stegodyphus mimosarum.</title>
        <authorList>
            <person name="Bechsgaard J."/>
        </authorList>
    </citation>
    <scope>NUCLEOTIDE SEQUENCE [LARGE SCALE GENOMIC DNA]</scope>
</reference>
<evidence type="ECO:0000256" key="1">
    <source>
        <dbReference type="SAM" id="SignalP"/>
    </source>
</evidence>
<keyword evidence="1" id="KW-0732">Signal</keyword>
<evidence type="ECO:0000313" key="3">
    <source>
        <dbReference type="Proteomes" id="UP000054359"/>
    </source>
</evidence>